<dbReference type="AlphaFoldDB" id="A0A1T1E1P9"/>
<feature type="domain" description="Imelysin-like" evidence="3">
    <location>
        <begin position="60"/>
        <end position="349"/>
    </location>
</feature>
<evidence type="ECO:0000259" key="3">
    <source>
        <dbReference type="Pfam" id="PF09375"/>
    </source>
</evidence>
<evidence type="ECO:0000313" key="4">
    <source>
        <dbReference type="EMBL" id="OOV46823.1"/>
    </source>
</evidence>
<comment type="caution">
    <text evidence="4">The sequence shown here is derived from an EMBL/GenBank/DDBJ whole genome shotgun (WGS) entry which is preliminary data.</text>
</comment>
<dbReference type="Pfam" id="PF09375">
    <property type="entry name" value="Peptidase_M75"/>
    <property type="match status" value="1"/>
</dbReference>
<dbReference type="Gene3D" id="1.20.1420.20">
    <property type="entry name" value="M75 peptidase, HXXE motif"/>
    <property type="match status" value="1"/>
</dbReference>
<protein>
    <submittedName>
        <fullName evidence="4">Peptidase M75</fullName>
    </submittedName>
</protein>
<evidence type="ECO:0000256" key="2">
    <source>
        <dbReference type="ARBA" id="ARBA00022729"/>
    </source>
</evidence>
<sequence>MNLKKIITHYFLLWIVISFLFSNCKSETNNDSERLGLLLTLFQPTATRTQVVDRYLQLGYESYDQSYKDAVAFQTAVTAFAANNNPAAADHTNLKNLYIIARASYLTTEAFRFSSGPIDNVDILGCGSNADGSGDEECEGLINGWPLDESAIDNYINNNNAAQMTYANVLAVNGNAAANGGANDNDDETALTVGWHAIEYILWGQDLFNGGINQISGQRTANDLSGAAGTDGHKRRTYMKAVTDGLVLQLKLIRDQFEDGARYSDGLKSNPDAAVTYIFQGLGKFIAGEWGGERLTGTFGGQQEEEHSCFSDTTKADFYYNAQSVLNIWNGSYELKKGTVTSTGPGLKNLFGTFNVPGIGFQATAARDAFCINLSEQTADPNYTTSCPAGSLTGRYDQIIRNTDNEYQILFDIQKFIGDKMKKTITDAAKTIGISITDFSI</sequence>
<gene>
    <name evidence="4" type="ORF">B1J93_02905</name>
</gene>
<dbReference type="NCBIfam" id="NF047655">
    <property type="entry name" value="ImlysnLruBLepto"/>
    <property type="match status" value="1"/>
</dbReference>
<accession>A0A1T1E1P9</accession>
<dbReference type="EMBL" id="MVIT01000040">
    <property type="protein sequence ID" value="OOV46823.1"/>
    <property type="molecule type" value="Genomic_DNA"/>
</dbReference>
<dbReference type="RefSeq" id="WP_082292686.1">
    <property type="nucleotide sequence ID" value="NZ_MVIT01000040.1"/>
</dbReference>
<dbReference type="GO" id="GO:0030313">
    <property type="term" value="C:cell envelope"/>
    <property type="evidence" value="ECO:0007669"/>
    <property type="project" value="UniProtKB-SubCell"/>
</dbReference>
<comment type="subcellular location">
    <subcellularLocation>
        <location evidence="1">Cell envelope</location>
    </subcellularLocation>
</comment>
<organism evidence="4 5">
    <name type="scientific">Leptospira kirschneri serovar Pomona</name>
    <dbReference type="NCBI Taxonomy" id="561005"/>
    <lineage>
        <taxon>Bacteria</taxon>
        <taxon>Pseudomonadati</taxon>
        <taxon>Spirochaetota</taxon>
        <taxon>Spirochaetia</taxon>
        <taxon>Leptospirales</taxon>
        <taxon>Leptospiraceae</taxon>
        <taxon>Leptospira</taxon>
    </lineage>
</organism>
<evidence type="ECO:0000313" key="5">
    <source>
        <dbReference type="Proteomes" id="UP000191008"/>
    </source>
</evidence>
<proteinExistence type="predicted"/>
<dbReference type="InterPro" id="IPR038352">
    <property type="entry name" value="Imelysin_sf"/>
</dbReference>
<reference evidence="4 5" key="1">
    <citation type="submission" date="2017-02" db="EMBL/GenBank/DDBJ databases">
        <title>Comparative genomic analysis of Brazilian Leptospira kirschneri strains of different serogroups.</title>
        <authorList>
            <person name="Moreno L.Z."/>
            <person name="Miraglia F."/>
            <person name="Kremer F.S."/>
            <person name="Eslabao M.R."/>
            <person name="Lilenbaum W."/>
            <person name="Dellagostin O.A."/>
            <person name="Moreno A.M."/>
        </authorList>
    </citation>
    <scope>NUCLEOTIDE SEQUENCE [LARGE SCALE GENOMIC DNA]</scope>
    <source>
        <strain evidence="4 5">M110/06</strain>
    </source>
</reference>
<keyword evidence="2" id="KW-0732">Signal</keyword>
<dbReference type="InterPro" id="IPR018976">
    <property type="entry name" value="Imelysin-like"/>
</dbReference>
<evidence type="ECO:0000256" key="1">
    <source>
        <dbReference type="ARBA" id="ARBA00004196"/>
    </source>
</evidence>
<name>A0A1T1E1P9_9LEPT</name>
<dbReference type="Proteomes" id="UP000191008">
    <property type="component" value="Unassembled WGS sequence"/>
</dbReference>